<dbReference type="EMBL" id="MN182534">
    <property type="protein sequence ID" value="QEP52199.1"/>
    <property type="molecule type" value="Genomic_RNA"/>
</dbReference>
<protein>
    <submittedName>
        <fullName evidence="2">TGB1</fullName>
    </submittedName>
</protein>
<proteinExistence type="predicted"/>
<evidence type="ECO:0000313" key="2">
    <source>
        <dbReference type="EMBL" id="QEP52199.1"/>
    </source>
</evidence>
<dbReference type="Pfam" id="PF01443">
    <property type="entry name" value="Viral_helicase1"/>
    <property type="match status" value="1"/>
</dbReference>
<name>A0A5C2IA49_9VIRU</name>
<organism evidence="2">
    <name type="scientific">Pepino mosaic virus</name>
    <dbReference type="NCBI Taxonomy" id="112229"/>
    <lineage>
        <taxon>Viruses</taxon>
        <taxon>Riboviria</taxon>
        <taxon>Orthornavirae</taxon>
        <taxon>Kitrinoviricota</taxon>
        <taxon>Alsuviricetes</taxon>
        <taxon>Tymovirales</taxon>
        <taxon>Alphaflexiviridae</taxon>
        <taxon>Potexvirus</taxon>
        <taxon>Potexvirus pepini</taxon>
    </lineage>
</organism>
<dbReference type="InterPro" id="IPR027417">
    <property type="entry name" value="P-loop_NTPase"/>
</dbReference>
<dbReference type="SUPFAM" id="SSF52540">
    <property type="entry name" value="P-loop containing nucleoside triphosphate hydrolases"/>
    <property type="match status" value="1"/>
</dbReference>
<evidence type="ECO:0000259" key="1">
    <source>
        <dbReference type="Pfam" id="PF01443"/>
    </source>
</evidence>
<dbReference type="GO" id="GO:0005524">
    <property type="term" value="F:ATP binding"/>
    <property type="evidence" value="ECO:0007669"/>
    <property type="project" value="InterPro"/>
</dbReference>
<sequence>MGRKVHQDQPIKGLSFPQFEMERSTLINLLLLHKFEHKINTEGIIVVHGIAGTGKTTLLRTLFSAYPSLVIGSPRPCYLDKANKISQVCLSCFPNTLCDIVDEYHLLESFPEPKLAIFGDPCQCTYIERLRTPNYTSFRTHRFGKSTAALLNKLFDLNIESVKVQDDTVEYFDPFAVDPSEHISASEKEVLEFVGDQVETTSSEELAGLEFSEVTFYCTTLAGAVQENPAKTFISLTRHTSKLTIGELNARSDS</sequence>
<accession>A0A5C2IA49</accession>
<feature type="domain" description="(+)RNA virus helicase C-terminal" evidence="1">
    <location>
        <begin position="45"/>
        <end position="245"/>
    </location>
</feature>
<dbReference type="InterPro" id="IPR027351">
    <property type="entry name" value="(+)RNA_virus_helicase_core_dom"/>
</dbReference>
<reference evidence="2" key="1">
    <citation type="submission" date="2019-07" db="EMBL/GenBank/DDBJ databases">
        <title>First report of tomato brown rugose fruit virus in tomato in the United Kingdom.</title>
        <authorList>
            <person name="Skelton A."/>
            <person name="Buxton-Kirk A."/>
            <person name="Ward R."/>
            <person name="Harju V."/>
            <person name="Frew L."/>
            <person name="Fowkes A."/>
            <person name="Long M."/>
            <person name="Negus A."/>
            <person name="Forde S."/>
            <person name="Adams I.P."/>
            <person name="Pufal H."/>
            <person name="McGreig S."/>
            <person name="Weekes R."/>
            <person name="Fox A."/>
        </authorList>
    </citation>
    <scope>NUCLEOTIDE SEQUENCE</scope>
    <source>
        <strain evidence="2">PMV.21930919</strain>
    </source>
</reference>